<dbReference type="EMBL" id="JAZHXJ010000834">
    <property type="protein sequence ID" value="KAL1850399.1"/>
    <property type="molecule type" value="Genomic_DNA"/>
</dbReference>
<feature type="compositionally biased region" description="Acidic residues" evidence="1">
    <location>
        <begin position="185"/>
        <end position="197"/>
    </location>
</feature>
<dbReference type="PANTHER" id="PTHR20910:SF1">
    <property type="entry name" value="SUPEROXIDE DISMUTASE COPPER_ZINC BINDING DOMAIN-CONTAINING PROTEIN"/>
    <property type="match status" value="1"/>
</dbReference>
<evidence type="ECO:0000259" key="3">
    <source>
        <dbReference type="Pfam" id="PF00080"/>
    </source>
</evidence>
<name>A0ABR3W152_9PEZI</name>
<evidence type="ECO:0000256" key="1">
    <source>
        <dbReference type="SAM" id="MobiDB-lite"/>
    </source>
</evidence>
<dbReference type="SUPFAM" id="SSF49329">
    <property type="entry name" value="Cu,Zn superoxide dismutase-like"/>
    <property type="match status" value="1"/>
</dbReference>
<accession>A0ABR3W152</accession>
<dbReference type="Pfam" id="PF00080">
    <property type="entry name" value="Sod_Cu"/>
    <property type="match status" value="1"/>
</dbReference>
<evidence type="ECO:0000313" key="4">
    <source>
        <dbReference type="EMBL" id="KAL1850399.1"/>
    </source>
</evidence>
<dbReference type="InterPro" id="IPR036423">
    <property type="entry name" value="SOD-like_Cu/Zn_dom_sf"/>
</dbReference>
<feature type="domain" description="Superoxide dismutase copper/zinc binding" evidence="3">
    <location>
        <begin position="48"/>
        <end position="164"/>
    </location>
</feature>
<gene>
    <name evidence="4" type="ORF">VTK73DRAFT_9691</name>
</gene>
<keyword evidence="2" id="KW-0732">Signal</keyword>
<feature type="chain" id="PRO_5046695856" description="Superoxide dismutase copper/zinc binding domain-containing protein" evidence="2">
    <location>
        <begin position="21"/>
        <end position="197"/>
    </location>
</feature>
<evidence type="ECO:0000313" key="5">
    <source>
        <dbReference type="Proteomes" id="UP001586593"/>
    </source>
</evidence>
<sequence length="197" mass="20255">MPSPTTILAALLSVGLLATAQQSTDAVAVTDNLAAEYAAKIDAGSIQGWANATSAAGQAVRFTVDVSGLPTKNAPFTYHIHEFPVPPDGNCTGTGAHLDPFGRTQSPPCNVTAPQTCQVGDLSGKHGAINATSAHYNFTDSYVSTNPSNVAFFGNLSFVIHDSTTARLACANFTQVVSSPSGGDDSSEDGDEDTCDD</sequence>
<proteinExistence type="predicted"/>
<feature type="signal peptide" evidence="2">
    <location>
        <begin position="1"/>
        <end position="20"/>
    </location>
</feature>
<dbReference type="PANTHER" id="PTHR20910">
    <property type="entry name" value="AGAP001623-PA"/>
    <property type="match status" value="1"/>
</dbReference>
<dbReference type="Gene3D" id="2.60.40.200">
    <property type="entry name" value="Superoxide dismutase, copper/zinc binding domain"/>
    <property type="match status" value="1"/>
</dbReference>
<dbReference type="InterPro" id="IPR053257">
    <property type="entry name" value="Cu-only_SOD"/>
</dbReference>
<feature type="region of interest" description="Disordered" evidence="1">
    <location>
        <begin position="177"/>
        <end position="197"/>
    </location>
</feature>
<organism evidence="4 5">
    <name type="scientific">Phialemonium thermophilum</name>
    <dbReference type="NCBI Taxonomy" id="223376"/>
    <lineage>
        <taxon>Eukaryota</taxon>
        <taxon>Fungi</taxon>
        <taxon>Dikarya</taxon>
        <taxon>Ascomycota</taxon>
        <taxon>Pezizomycotina</taxon>
        <taxon>Sordariomycetes</taxon>
        <taxon>Sordariomycetidae</taxon>
        <taxon>Cephalothecales</taxon>
        <taxon>Cephalothecaceae</taxon>
        <taxon>Phialemonium</taxon>
    </lineage>
</organism>
<comment type="caution">
    <text evidence="4">The sequence shown here is derived from an EMBL/GenBank/DDBJ whole genome shotgun (WGS) entry which is preliminary data.</text>
</comment>
<evidence type="ECO:0000256" key="2">
    <source>
        <dbReference type="SAM" id="SignalP"/>
    </source>
</evidence>
<keyword evidence="5" id="KW-1185">Reference proteome</keyword>
<dbReference type="InterPro" id="IPR001424">
    <property type="entry name" value="SOD_Cu_Zn_dom"/>
</dbReference>
<reference evidence="4 5" key="1">
    <citation type="journal article" date="2024" name="Commun. Biol.">
        <title>Comparative genomic analysis of thermophilic fungi reveals convergent evolutionary adaptations and gene losses.</title>
        <authorList>
            <person name="Steindorff A.S."/>
            <person name="Aguilar-Pontes M.V."/>
            <person name="Robinson A.J."/>
            <person name="Andreopoulos B."/>
            <person name="LaButti K."/>
            <person name="Kuo A."/>
            <person name="Mondo S."/>
            <person name="Riley R."/>
            <person name="Otillar R."/>
            <person name="Haridas S."/>
            <person name="Lipzen A."/>
            <person name="Grimwood J."/>
            <person name="Schmutz J."/>
            <person name="Clum A."/>
            <person name="Reid I.D."/>
            <person name="Moisan M.C."/>
            <person name="Butler G."/>
            <person name="Nguyen T.T.M."/>
            <person name="Dewar K."/>
            <person name="Conant G."/>
            <person name="Drula E."/>
            <person name="Henrissat B."/>
            <person name="Hansel C."/>
            <person name="Singer S."/>
            <person name="Hutchinson M.I."/>
            <person name="de Vries R.P."/>
            <person name="Natvig D.O."/>
            <person name="Powell A.J."/>
            <person name="Tsang A."/>
            <person name="Grigoriev I.V."/>
        </authorList>
    </citation>
    <scope>NUCLEOTIDE SEQUENCE [LARGE SCALE GENOMIC DNA]</scope>
    <source>
        <strain evidence="4 5">ATCC 24622</strain>
    </source>
</reference>
<dbReference type="Proteomes" id="UP001586593">
    <property type="component" value="Unassembled WGS sequence"/>
</dbReference>
<protein>
    <recommendedName>
        <fullName evidence="3">Superoxide dismutase copper/zinc binding domain-containing protein</fullName>
    </recommendedName>
</protein>